<dbReference type="PANTHER" id="PTHR42887:SF2">
    <property type="entry name" value="OS12G0638800 PROTEIN"/>
    <property type="match status" value="1"/>
</dbReference>
<dbReference type="Pfam" id="PF03486">
    <property type="entry name" value="HI0933_like"/>
    <property type="match status" value="1"/>
</dbReference>
<evidence type="ECO:0000256" key="2">
    <source>
        <dbReference type="ARBA" id="ARBA00022630"/>
    </source>
</evidence>
<accession>A0A5P3XHU7</accession>
<evidence type="ECO:0000313" key="7">
    <source>
        <dbReference type="Proteomes" id="UP000326961"/>
    </source>
</evidence>
<evidence type="ECO:0000313" key="6">
    <source>
        <dbReference type="EMBL" id="QEZ69876.1"/>
    </source>
</evidence>
<dbReference type="InterPro" id="IPR057661">
    <property type="entry name" value="RsdA/BaiN/AoA(So)_Rossmann"/>
</dbReference>
<dbReference type="Gene3D" id="2.40.30.10">
    <property type="entry name" value="Translation factors"/>
    <property type="match status" value="1"/>
</dbReference>
<dbReference type="Gene3D" id="1.10.8.260">
    <property type="entry name" value="HI0933 insert domain-like"/>
    <property type="match status" value="1"/>
</dbReference>
<dbReference type="Proteomes" id="UP000326961">
    <property type="component" value="Chromosome"/>
</dbReference>
<proteinExistence type="predicted"/>
<comment type="cofactor">
    <cofactor evidence="1">
        <name>FAD</name>
        <dbReference type="ChEBI" id="CHEBI:57692"/>
    </cofactor>
</comment>
<dbReference type="Pfam" id="PF22780">
    <property type="entry name" value="HI0933_like_1st"/>
    <property type="match status" value="1"/>
</dbReference>
<feature type="domain" description="RsdA/BaiN/AoA(So)-like Rossmann fold-like" evidence="4">
    <location>
        <begin position="6"/>
        <end position="407"/>
    </location>
</feature>
<keyword evidence="2" id="KW-0285">Flavoprotein</keyword>
<dbReference type="NCBIfam" id="TIGR00275">
    <property type="entry name" value="aminoacetone oxidase family FAD-binding enzyme"/>
    <property type="match status" value="1"/>
</dbReference>
<dbReference type="PRINTS" id="PR00411">
    <property type="entry name" value="PNDRDTASEI"/>
</dbReference>
<dbReference type="InterPro" id="IPR055178">
    <property type="entry name" value="RsdA/BaiN/AoA(So)-like_dom"/>
</dbReference>
<feature type="domain" description="RsdA/BaiN/AoA(So)-like insert" evidence="5">
    <location>
        <begin position="195"/>
        <end position="355"/>
    </location>
</feature>
<dbReference type="InterPro" id="IPR004792">
    <property type="entry name" value="BaiN-like"/>
</dbReference>
<evidence type="ECO:0000259" key="5">
    <source>
        <dbReference type="Pfam" id="PF22780"/>
    </source>
</evidence>
<keyword evidence="3" id="KW-0274">FAD</keyword>
<evidence type="ECO:0000256" key="3">
    <source>
        <dbReference type="ARBA" id="ARBA00022827"/>
    </source>
</evidence>
<dbReference type="AlphaFoldDB" id="A0A5P3XHU7"/>
<reference evidence="6 7" key="1">
    <citation type="submission" date="2018-09" db="EMBL/GenBank/DDBJ databases">
        <title>A clostridial neurotoxin that targets Anopheles mosquitoes.</title>
        <authorList>
            <person name="Contreras E."/>
            <person name="Masuyer G."/>
            <person name="Qureshi N."/>
            <person name="Chawla S."/>
            <person name="Lim H.L."/>
            <person name="Chen J."/>
            <person name="Stenmark P."/>
            <person name="Gill S."/>
        </authorList>
    </citation>
    <scope>NUCLEOTIDE SEQUENCE [LARGE SCALE GENOMIC DNA]</scope>
    <source>
        <strain evidence="6 7">Cbm</strain>
    </source>
</reference>
<evidence type="ECO:0000256" key="1">
    <source>
        <dbReference type="ARBA" id="ARBA00001974"/>
    </source>
</evidence>
<dbReference type="SUPFAM" id="SSF51905">
    <property type="entry name" value="FAD/NAD(P)-binding domain"/>
    <property type="match status" value="1"/>
</dbReference>
<dbReference type="SUPFAM" id="SSF160996">
    <property type="entry name" value="HI0933 insert domain-like"/>
    <property type="match status" value="1"/>
</dbReference>
<evidence type="ECO:0000259" key="4">
    <source>
        <dbReference type="Pfam" id="PF03486"/>
    </source>
</evidence>
<dbReference type="InterPro" id="IPR023166">
    <property type="entry name" value="BaiN-like_dom_sf"/>
</dbReference>
<dbReference type="PANTHER" id="PTHR42887">
    <property type="entry name" value="OS12G0638800 PROTEIN"/>
    <property type="match status" value="1"/>
</dbReference>
<dbReference type="Gene3D" id="3.50.50.60">
    <property type="entry name" value="FAD/NAD(P)-binding domain"/>
    <property type="match status" value="1"/>
</dbReference>
<organism evidence="6 7">
    <name type="scientific">Paraclostridium bifermentans</name>
    <name type="common">Clostridium bifermentans</name>
    <dbReference type="NCBI Taxonomy" id="1490"/>
    <lineage>
        <taxon>Bacteria</taxon>
        <taxon>Bacillati</taxon>
        <taxon>Bacillota</taxon>
        <taxon>Clostridia</taxon>
        <taxon>Peptostreptococcales</taxon>
        <taxon>Peptostreptococcaceae</taxon>
        <taxon>Paraclostridium</taxon>
    </lineage>
</organism>
<sequence>MINLKKVVVIGGGAAGMIAASTASSMGHDVTLLEKNDRLGKKLLITGKGRCNITNDCDIEELIENIPTNGKFLYSSFYTFTNDQVIDMFNSLGVKTKTERGKRVFPESDKAKDVVVALEKQLKQNNVKIVMNASVDKIEVKDGNVKGVVLKDKKIINCDCVIVSTGGMSYPRTGSTGDGYKFAKNLGHTIVKPIPSLIGLETMEDVYELNKLSLRNVAIKVMDKRGKNIFEDFGEMEFNEFGIDGPIIKSASCRMKSFENETYKIYLDLKPALSEETLDKRIQKDFKKYTNKKFENSLDDLLPKKLIPYVIKQSGIDKDLVVHQISKEQRKHLVNLLKNMEFNIKRYRPIDEAIVTSGGVKTNEINSSTMESKIVSGLFFAGEVIDVDGYTGGFNLQIAFSTGYLAGISC</sequence>
<name>A0A5P3XHU7_PARBF</name>
<dbReference type="EMBL" id="CP032452">
    <property type="protein sequence ID" value="QEZ69876.1"/>
    <property type="molecule type" value="Genomic_DNA"/>
</dbReference>
<dbReference type="InterPro" id="IPR036188">
    <property type="entry name" value="FAD/NAD-bd_sf"/>
</dbReference>
<gene>
    <name evidence="6" type="ORF">D4A35_13660</name>
</gene>
<protein>
    <submittedName>
        <fullName evidence="6">NAD(P)/FAD-dependent oxidoreductase</fullName>
    </submittedName>
</protein>